<name>A0ABR2UPA6_9PEZI</name>
<evidence type="ECO:0000256" key="1">
    <source>
        <dbReference type="SAM" id="MobiDB-lite"/>
    </source>
</evidence>
<dbReference type="Proteomes" id="UP001408356">
    <property type="component" value="Unassembled WGS sequence"/>
</dbReference>
<feature type="region of interest" description="Disordered" evidence="1">
    <location>
        <begin position="110"/>
        <end position="132"/>
    </location>
</feature>
<comment type="caution">
    <text evidence="2">The sequence shown here is derived from an EMBL/GenBank/DDBJ whole genome shotgun (WGS) entry which is preliminary data.</text>
</comment>
<gene>
    <name evidence="2" type="ORF">SUNI508_01766</name>
</gene>
<proteinExistence type="predicted"/>
<organism evidence="2 3">
    <name type="scientific">Seiridium unicorne</name>
    <dbReference type="NCBI Taxonomy" id="138068"/>
    <lineage>
        <taxon>Eukaryota</taxon>
        <taxon>Fungi</taxon>
        <taxon>Dikarya</taxon>
        <taxon>Ascomycota</taxon>
        <taxon>Pezizomycotina</taxon>
        <taxon>Sordariomycetes</taxon>
        <taxon>Xylariomycetidae</taxon>
        <taxon>Amphisphaeriales</taxon>
        <taxon>Sporocadaceae</taxon>
        <taxon>Seiridium</taxon>
    </lineage>
</organism>
<reference evidence="2 3" key="1">
    <citation type="journal article" date="2024" name="J. Plant Pathol.">
        <title>Sequence and assembly of the genome of Seiridium unicorne, isolate CBS 538.82, causal agent of cypress canker disease.</title>
        <authorList>
            <person name="Scali E."/>
            <person name="Rocca G.D."/>
            <person name="Danti R."/>
            <person name="Garbelotto M."/>
            <person name="Barberini S."/>
            <person name="Baroncelli R."/>
            <person name="Emiliani G."/>
        </authorList>
    </citation>
    <scope>NUCLEOTIDE SEQUENCE [LARGE SCALE GENOMIC DNA]</scope>
    <source>
        <strain evidence="2 3">BM-138-508</strain>
    </source>
</reference>
<accession>A0ABR2UPA6</accession>
<evidence type="ECO:0000313" key="2">
    <source>
        <dbReference type="EMBL" id="KAK9416349.1"/>
    </source>
</evidence>
<protein>
    <submittedName>
        <fullName evidence="2">Uncharacterized protein</fullName>
    </submittedName>
</protein>
<dbReference type="EMBL" id="JARVKF010000407">
    <property type="protein sequence ID" value="KAK9416349.1"/>
    <property type="molecule type" value="Genomic_DNA"/>
</dbReference>
<evidence type="ECO:0000313" key="3">
    <source>
        <dbReference type="Proteomes" id="UP001408356"/>
    </source>
</evidence>
<sequence>MLPLPVAGFYPKNCIHPTGGPSPEHRLYLYQAEIPFLCSATAASSITPTKHNVQLSSIAVVQDGDVVASLINAGAVPRRFLKVDHHQNERLSREATDSIDFASYLSGHDKTKGDGDCGTNNGGEGIAAQGSAADKGYESTQLRQETVRALQGELCSASSWGYKAGRKETLRFLAIPQGGPAWRMVGNG</sequence>
<keyword evidence="3" id="KW-1185">Reference proteome</keyword>